<keyword evidence="3" id="KW-0677">Repeat</keyword>
<dbReference type="PROSITE" id="PS51192">
    <property type="entry name" value="HELICASE_ATP_BIND_1"/>
    <property type="match status" value="1"/>
</dbReference>
<feature type="compositionally biased region" description="Polar residues" evidence="17">
    <location>
        <begin position="221"/>
        <end position="233"/>
    </location>
</feature>
<dbReference type="Pfam" id="PF12054">
    <property type="entry name" value="DUF3535"/>
    <property type="match status" value="1"/>
</dbReference>
<dbReference type="Pfam" id="PF00176">
    <property type="entry name" value="SNF2-rel_dom"/>
    <property type="match status" value="1"/>
</dbReference>
<comment type="subcellular location">
    <subcellularLocation>
        <location evidence="1">Nucleus</location>
    </subcellularLocation>
</comment>
<evidence type="ECO:0000256" key="9">
    <source>
        <dbReference type="ARBA" id="ARBA00023125"/>
    </source>
</evidence>
<dbReference type="InterPro" id="IPR022707">
    <property type="entry name" value="Mot1_central_dom"/>
</dbReference>
<dbReference type="FunFam" id="1.25.10.10:FF:000445">
    <property type="entry name" value="Related to MOT1-transcriptional accessory protein"/>
    <property type="match status" value="1"/>
</dbReference>
<proteinExistence type="inferred from homology"/>
<keyword evidence="9" id="KW-0238">DNA-binding</keyword>
<dbReference type="OrthoDB" id="10252227at2759"/>
<dbReference type="GO" id="GO:0004386">
    <property type="term" value="F:helicase activity"/>
    <property type="evidence" value="ECO:0007669"/>
    <property type="project" value="UniProtKB-KW"/>
</dbReference>
<dbReference type="FunFam" id="3.40.50.300:FF:000428">
    <property type="entry name" value="TATA-binding protein-associated factor 172"/>
    <property type="match status" value="1"/>
</dbReference>
<dbReference type="Pfam" id="PF00271">
    <property type="entry name" value="Helicase_C"/>
    <property type="match status" value="1"/>
</dbReference>
<dbReference type="InterPro" id="IPR001650">
    <property type="entry name" value="Helicase_C-like"/>
</dbReference>
<dbReference type="GO" id="GO:0016887">
    <property type="term" value="F:ATP hydrolysis activity"/>
    <property type="evidence" value="ECO:0007669"/>
    <property type="project" value="InterPro"/>
</dbReference>
<dbReference type="GO" id="GO:0005634">
    <property type="term" value="C:nucleus"/>
    <property type="evidence" value="ECO:0007669"/>
    <property type="project" value="UniProtKB-SubCell"/>
</dbReference>
<feature type="domain" description="Helicase C-terminal" evidence="19">
    <location>
        <begin position="1694"/>
        <end position="1845"/>
    </location>
</feature>
<dbReference type="Proteomes" id="UP000277580">
    <property type="component" value="Unassembled WGS sequence"/>
</dbReference>
<evidence type="ECO:0000256" key="2">
    <source>
        <dbReference type="ARBA" id="ARBA00007025"/>
    </source>
</evidence>
<evidence type="ECO:0000256" key="14">
    <source>
        <dbReference type="ARBA" id="ARBA00073046"/>
    </source>
</evidence>
<dbReference type="SMART" id="SM00487">
    <property type="entry name" value="DEXDc"/>
    <property type="match status" value="1"/>
</dbReference>
<keyword evidence="8" id="KW-0805">Transcription regulation</keyword>
<accession>A0A3N4KXT9</accession>
<comment type="subunit">
    <text evidence="13">Forms the NCT transcriptional regulatory complex with nctA and nctB.</text>
</comment>
<dbReference type="CDD" id="cd17999">
    <property type="entry name" value="DEXHc_Mot1"/>
    <property type="match status" value="1"/>
</dbReference>
<dbReference type="InterPro" id="IPR044078">
    <property type="entry name" value="Mot1_ATP-bd"/>
</dbReference>
<dbReference type="SUPFAM" id="SSF52540">
    <property type="entry name" value="P-loop containing nucleoside triphosphate hydrolases"/>
    <property type="match status" value="2"/>
</dbReference>
<dbReference type="Gene3D" id="1.25.10.10">
    <property type="entry name" value="Leucine-rich Repeat Variant"/>
    <property type="match status" value="2"/>
</dbReference>
<evidence type="ECO:0000256" key="10">
    <source>
        <dbReference type="ARBA" id="ARBA00023163"/>
    </source>
</evidence>
<gene>
    <name evidence="20" type="ORF">P167DRAFT_425564</name>
</gene>
<dbReference type="PANTHER" id="PTHR36498">
    <property type="entry name" value="TATA-BINDING PROTEIN-ASSOCIATED FACTOR 172"/>
    <property type="match status" value="1"/>
</dbReference>
<evidence type="ECO:0000256" key="11">
    <source>
        <dbReference type="ARBA" id="ARBA00023242"/>
    </source>
</evidence>
<evidence type="ECO:0000256" key="13">
    <source>
        <dbReference type="ARBA" id="ARBA00064550"/>
    </source>
</evidence>
<evidence type="ECO:0000256" key="3">
    <source>
        <dbReference type="ARBA" id="ARBA00022737"/>
    </source>
</evidence>
<dbReference type="FunCoup" id="A0A3N4KXT9">
    <property type="interactions" value="1334"/>
</dbReference>
<evidence type="ECO:0000256" key="5">
    <source>
        <dbReference type="ARBA" id="ARBA00022801"/>
    </source>
</evidence>
<dbReference type="CDD" id="cd18793">
    <property type="entry name" value="SF2_C_SNF"/>
    <property type="match status" value="1"/>
</dbReference>
<feature type="region of interest" description="Disordered" evidence="17">
    <location>
        <begin position="221"/>
        <end position="241"/>
    </location>
</feature>
<dbReference type="GO" id="GO:0003677">
    <property type="term" value="F:DNA binding"/>
    <property type="evidence" value="ECO:0007669"/>
    <property type="project" value="UniProtKB-KW"/>
</dbReference>
<evidence type="ECO:0000256" key="16">
    <source>
        <dbReference type="ARBA" id="ARBA00081329"/>
    </source>
</evidence>
<keyword evidence="6" id="KW-0347">Helicase</keyword>
<evidence type="ECO:0000256" key="17">
    <source>
        <dbReference type="SAM" id="MobiDB-lite"/>
    </source>
</evidence>
<evidence type="ECO:0000256" key="1">
    <source>
        <dbReference type="ARBA" id="ARBA00004123"/>
    </source>
</evidence>
<evidence type="ECO:0000256" key="6">
    <source>
        <dbReference type="ARBA" id="ARBA00022806"/>
    </source>
</evidence>
<dbReference type="STRING" id="1392247.A0A3N4KXT9"/>
<dbReference type="SMART" id="SM00490">
    <property type="entry name" value="HELICc"/>
    <property type="match status" value="1"/>
</dbReference>
<dbReference type="InterPro" id="IPR044972">
    <property type="entry name" value="Mot1"/>
</dbReference>
<evidence type="ECO:0000313" key="21">
    <source>
        <dbReference type="Proteomes" id="UP000277580"/>
    </source>
</evidence>
<dbReference type="InterPro" id="IPR038718">
    <property type="entry name" value="SNF2-like_sf"/>
</dbReference>
<keyword evidence="11" id="KW-0539">Nucleus</keyword>
<dbReference type="InterPro" id="IPR011989">
    <property type="entry name" value="ARM-like"/>
</dbReference>
<dbReference type="GO" id="GO:0005524">
    <property type="term" value="F:ATP binding"/>
    <property type="evidence" value="ECO:0007669"/>
    <property type="project" value="UniProtKB-KW"/>
</dbReference>
<protein>
    <recommendedName>
        <fullName evidence="14">TATA-binding protein-associated factor mot1</fullName>
    </recommendedName>
    <alternativeName>
        <fullName evidence="16">Modifier of transcription 1</fullName>
    </alternativeName>
    <alternativeName>
        <fullName evidence="15">NCT transcriptional regulatory complex subunit mot1</fullName>
    </alternativeName>
</protein>
<keyword evidence="7" id="KW-0067">ATP-binding</keyword>
<sequence length="1918" mass="211885">MSRLDRLVTLLDSGSSQLVRNTAAAQLADIQKAHPDELFNLLNRVVPFLRSRNWDTRLAANRAISGIVENAEKWDPNALDDPIKSEVKEEEHGSLIAETALIKLENGAAAAASADDLLTFDTLDITAVIKNGKKLLGSSGKEYDFSLADLDPAERLAAQKRNVTARLGLGGEYIEDEIVTEKDFAATGHSVQTPRIDTSVGGVFRAPMASPAIQTTMMAMSPDGPSNTPQTPTDEGASALSKRQQNMLKRKAKANAKNHANKVRVVDLGSSARRMSMDVVPQTPIEANTPHPVKQQDAANGTVVVPDYFSLDTKNPPDDTKIIVEHKGPAAPPSPIIQTSGEVFEWPFERLCEILLVDLFDPNWEIRHGAAMGIRQVVRVHGNGAGRERGKTRKENDVLNQKWLDDLACRLCCVFMLDRFGDYVSDTVVAPIRETTSQTMGALLCHLPPASVHSVYRILYRLVMQEDLNLTNPVWEVCHGGMLGLKYLVAVRTDLLVQDTELLDGVVRAVMRGLADHDDDVRAVSAATLIPIASEFINLRPAAVDGLINVVWECLSHLKDDLSASTGSVMDLLAKLCSFPQVLEAMRMKASTDPSQSFALLVPRLYPFLRHTITSVRAAVLRALLTFLNIQGDGTKGWVEGKILRLIFQNLLVERVESVLSLSLQVWMALTEELARDDPHRFATEFGMHLDPLISLLTTPIGVSRHPHPMDPSLFIRPSGQTLVLPGLMRGPSPAQPPPAATEPAAKRRRKSEKKEEPIVSAHNVDGHMIQGDVDLVGVETIIKTKIAGAKALGKAMSLWPKEEALSTFHSRIVTCLQSQFSSTELVTAMIIEEYAKETSEMTDLKAAFLEALSNLLNSERPSCYRDLASYVHIVQAQCRSLLNAFRDIGRVSASKIPSIAAVCQGDPEAGPDAFSIEKAEKIVGEEFTRLKRALLPTQKLMSSQALADARASAVAAIEDTKVAKAQRDVRVLAADAGAYIASGQLPKKLNPVVHGVMESVKLEENLDLQRRSAQAIASLVGLCSRSGRAAVADKLTKNLNSFLCVDTSEVPMFHQNETLEENILSLRKEEDRKDHADQAAFEREAREARIKRRGAKEALEQLAQTFGASLFDAVPKLRDCIEAPLHAAFDGDLPSNIKDPNVTLGQEVVDGLSTIRALLPKFHPDLYPSIISLFPLIIRALQSNYSVLRYAAAKCFATICSVITIEGMTTLVEKVLPNFANAHELRYRQGAIECVYHLIHVMETDILPYVVFLIVPVLGRMSDSDNDVRLISTTTFATLVKLVPLEAGIPDPPGLSEELLKGRDRERKFISQMLDVHKVEPFELPVAIKASLRSYQQEGVNWLAFLNKYHLHGILCDDMGLGKTLQTICIIASDHYLRAQDFEKTGAIENRRLPSLIVCPPTLSGHWMQEINQFAPFLTALCYIGNPAERARVRAQLGTTDIVITSYDICRNDIENIGSFSWNYCVLDEGHIIKNSKAKLTQAVKRISANHRLILSGTPIQNNVLELWSLFDFLMPGFLGTEKVFLDRFAKPIAASRNSKSNSKEQEAGALAIEALHKQVLPFLLRRLKEEVLDDLPPKIIQNYYCDLSELQKKLYDDFAKKQSKQIAGAVAAEGDKQAKQHIFQALQYMRKLCNSPALVLNEKHPQFEKLNRQLIRDKSHIRDPIHAPKLGALRDLLVDCGIGIDSVNNGGEIPAEATAISQHRALIFCQLKEMLDIVENDVLKKLLPTVSYLRMDGGTEARKRQDIVTKFNGDPSIDVLLLTTHVGGLGLNLTGADTVIFVEHDWNPQKDMQAMDRAHRIGQKKVVNVYRLVTRSTLEEKIMSLQRFKLDVASTVVNQQNAGLATMETDQILDLFNVGDTGAIQKEAAEEDMVDINGQVIKKGNKGVLDDLGELWDDSQYTDEYDLNNFIATLQA</sequence>
<dbReference type="SUPFAM" id="SSF48371">
    <property type="entry name" value="ARM repeat"/>
    <property type="match status" value="1"/>
</dbReference>
<dbReference type="GO" id="GO:0017025">
    <property type="term" value="F:TBP-class protein binding"/>
    <property type="evidence" value="ECO:0007669"/>
    <property type="project" value="InterPro"/>
</dbReference>
<dbReference type="InterPro" id="IPR016024">
    <property type="entry name" value="ARM-type_fold"/>
</dbReference>
<dbReference type="InterPro" id="IPR027417">
    <property type="entry name" value="P-loop_NTPase"/>
</dbReference>
<dbReference type="FunFam" id="1.25.10.10:FF:000508">
    <property type="entry name" value="Probable helicase mot1"/>
    <property type="match status" value="1"/>
</dbReference>
<keyword evidence="21" id="KW-1185">Reference proteome</keyword>
<keyword evidence="10" id="KW-0804">Transcription</keyword>
<dbReference type="PANTHER" id="PTHR36498:SF1">
    <property type="entry name" value="TATA-BINDING PROTEIN-ASSOCIATED FACTOR 172"/>
    <property type="match status" value="1"/>
</dbReference>
<evidence type="ECO:0000256" key="4">
    <source>
        <dbReference type="ARBA" id="ARBA00022741"/>
    </source>
</evidence>
<evidence type="ECO:0000259" key="19">
    <source>
        <dbReference type="PROSITE" id="PS51194"/>
    </source>
</evidence>
<dbReference type="FunFam" id="3.40.50.10810:FF:000009">
    <property type="entry name" value="B-TFIID TATA-box-binding protein-associated factor 1"/>
    <property type="match status" value="1"/>
</dbReference>
<evidence type="ECO:0000313" key="20">
    <source>
        <dbReference type="EMBL" id="RPB15347.1"/>
    </source>
</evidence>
<comment type="function">
    <text evidence="12">Regulates transcription in association with TATA binding protein (TBP). Removes TBP from the TATA box via its C-terminal ATPase activity. Both transcription activation and repression require its ATPase activity. Part of the NCT transcriptional regulatory complex that acts as a key regulator of ergosterol biosynthesis and the azole exporter cdr1B. The NCT complex binds the promoters of genes linked to azole susceptibility, and especially represses the expression of cdr1B transporter.</text>
</comment>
<dbReference type="Gene3D" id="3.40.50.10810">
    <property type="entry name" value="Tandem AAA-ATPase domain"/>
    <property type="match status" value="1"/>
</dbReference>
<comment type="similarity">
    <text evidence="2">Belongs to the SNF2/RAD54 helicase family.</text>
</comment>
<organism evidence="20 21">
    <name type="scientific">Morchella conica CCBAS932</name>
    <dbReference type="NCBI Taxonomy" id="1392247"/>
    <lineage>
        <taxon>Eukaryota</taxon>
        <taxon>Fungi</taxon>
        <taxon>Dikarya</taxon>
        <taxon>Ascomycota</taxon>
        <taxon>Pezizomycotina</taxon>
        <taxon>Pezizomycetes</taxon>
        <taxon>Pezizales</taxon>
        <taxon>Morchellaceae</taxon>
        <taxon>Morchella</taxon>
    </lineage>
</organism>
<evidence type="ECO:0000256" key="7">
    <source>
        <dbReference type="ARBA" id="ARBA00022840"/>
    </source>
</evidence>
<evidence type="ECO:0000256" key="8">
    <source>
        <dbReference type="ARBA" id="ARBA00023015"/>
    </source>
</evidence>
<dbReference type="InParanoid" id="A0A3N4KXT9"/>
<dbReference type="Gene3D" id="3.40.50.300">
    <property type="entry name" value="P-loop containing nucleotide triphosphate hydrolases"/>
    <property type="match status" value="1"/>
</dbReference>
<dbReference type="InterPro" id="IPR049730">
    <property type="entry name" value="SNF2/RAD54-like_C"/>
</dbReference>
<name>A0A3N4KXT9_9PEZI</name>
<keyword evidence="4" id="KW-0547">Nucleotide-binding</keyword>
<feature type="domain" description="Helicase ATP-binding" evidence="18">
    <location>
        <begin position="1345"/>
        <end position="1518"/>
    </location>
</feature>
<feature type="region of interest" description="Disordered" evidence="17">
    <location>
        <begin position="728"/>
        <end position="757"/>
    </location>
</feature>
<dbReference type="PROSITE" id="PS51194">
    <property type="entry name" value="HELICASE_CTER"/>
    <property type="match status" value="1"/>
</dbReference>
<reference evidence="20 21" key="1">
    <citation type="journal article" date="2018" name="Nat. Ecol. Evol.">
        <title>Pezizomycetes genomes reveal the molecular basis of ectomycorrhizal truffle lifestyle.</title>
        <authorList>
            <person name="Murat C."/>
            <person name="Payen T."/>
            <person name="Noel B."/>
            <person name="Kuo A."/>
            <person name="Morin E."/>
            <person name="Chen J."/>
            <person name="Kohler A."/>
            <person name="Krizsan K."/>
            <person name="Balestrini R."/>
            <person name="Da Silva C."/>
            <person name="Montanini B."/>
            <person name="Hainaut M."/>
            <person name="Levati E."/>
            <person name="Barry K.W."/>
            <person name="Belfiori B."/>
            <person name="Cichocki N."/>
            <person name="Clum A."/>
            <person name="Dockter R.B."/>
            <person name="Fauchery L."/>
            <person name="Guy J."/>
            <person name="Iotti M."/>
            <person name="Le Tacon F."/>
            <person name="Lindquist E.A."/>
            <person name="Lipzen A."/>
            <person name="Malagnac F."/>
            <person name="Mello A."/>
            <person name="Molinier V."/>
            <person name="Miyauchi S."/>
            <person name="Poulain J."/>
            <person name="Riccioni C."/>
            <person name="Rubini A."/>
            <person name="Sitrit Y."/>
            <person name="Splivallo R."/>
            <person name="Traeger S."/>
            <person name="Wang M."/>
            <person name="Zifcakova L."/>
            <person name="Wipf D."/>
            <person name="Zambonelli A."/>
            <person name="Paolocci F."/>
            <person name="Nowrousian M."/>
            <person name="Ottonello S."/>
            <person name="Baldrian P."/>
            <person name="Spatafora J.W."/>
            <person name="Henrissat B."/>
            <person name="Nagy L.G."/>
            <person name="Aury J.M."/>
            <person name="Wincker P."/>
            <person name="Grigoriev I.V."/>
            <person name="Bonfante P."/>
            <person name="Martin F.M."/>
        </authorList>
    </citation>
    <scope>NUCLEOTIDE SEQUENCE [LARGE SCALE GENOMIC DNA]</scope>
    <source>
        <strain evidence="20 21">CCBAS932</strain>
    </source>
</reference>
<evidence type="ECO:0000256" key="15">
    <source>
        <dbReference type="ARBA" id="ARBA00081280"/>
    </source>
</evidence>
<keyword evidence="5" id="KW-0378">Hydrolase</keyword>
<evidence type="ECO:0000259" key="18">
    <source>
        <dbReference type="PROSITE" id="PS51192"/>
    </source>
</evidence>
<dbReference type="EMBL" id="ML119113">
    <property type="protein sequence ID" value="RPB15347.1"/>
    <property type="molecule type" value="Genomic_DNA"/>
</dbReference>
<dbReference type="InterPro" id="IPR000330">
    <property type="entry name" value="SNF2_N"/>
</dbReference>
<evidence type="ECO:0000256" key="12">
    <source>
        <dbReference type="ARBA" id="ARBA00053370"/>
    </source>
</evidence>
<dbReference type="InterPro" id="IPR014001">
    <property type="entry name" value="Helicase_ATP-bd"/>
</dbReference>